<dbReference type="Gene3D" id="3.90.1750.10">
    <property type="entry name" value="Hect, E3 ligase catalytic domains"/>
    <property type="match status" value="1"/>
</dbReference>
<dbReference type="SMART" id="SM00119">
    <property type="entry name" value="HECTc"/>
    <property type="match status" value="1"/>
</dbReference>
<dbReference type="Proteomes" id="UP001230188">
    <property type="component" value="Unassembled WGS sequence"/>
</dbReference>
<feature type="region of interest" description="Disordered" evidence="7">
    <location>
        <begin position="249"/>
        <end position="283"/>
    </location>
</feature>
<dbReference type="GO" id="GO:0016567">
    <property type="term" value="P:protein ubiquitination"/>
    <property type="evidence" value="ECO:0007669"/>
    <property type="project" value="TreeGrafter"/>
</dbReference>
<feature type="compositionally biased region" description="Acidic residues" evidence="7">
    <location>
        <begin position="254"/>
        <end position="272"/>
    </location>
</feature>
<dbReference type="GO" id="GO:0061630">
    <property type="term" value="F:ubiquitin protein ligase activity"/>
    <property type="evidence" value="ECO:0007669"/>
    <property type="project" value="UniProtKB-EC"/>
</dbReference>
<evidence type="ECO:0000256" key="2">
    <source>
        <dbReference type="ARBA" id="ARBA00004906"/>
    </source>
</evidence>
<feature type="active site" description="Glycyl thioester intermediate" evidence="6">
    <location>
        <position position="749"/>
    </location>
</feature>
<dbReference type="Pfam" id="PF00632">
    <property type="entry name" value="HECT"/>
    <property type="match status" value="1"/>
</dbReference>
<dbReference type="InterPro" id="IPR035983">
    <property type="entry name" value="Hect_E3_ubiquitin_ligase"/>
</dbReference>
<keyword evidence="10" id="KW-1185">Reference proteome</keyword>
<keyword evidence="5 6" id="KW-0833">Ubl conjugation pathway</keyword>
<gene>
    <name evidence="9" type="ORF">CTAYLR_003818</name>
</gene>
<dbReference type="GO" id="GO:0005737">
    <property type="term" value="C:cytoplasm"/>
    <property type="evidence" value="ECO:0007669"/>
    <property type="project" value="TreeGrafter"/>
</dbReference>
<dbReference type="GO" id="GO:0006511">
    <property type="term" value="P:ubiquitin-dependent protein catabolic process"/>
    <property type="evidence" value="ECO:0007669"/>
    <property type="project" value="TreeGrafter"/>
</dbReference>
<dbReference type="PANTHER" id="PTHR11254:SF440">
    <property type="entry name" value="E3 UBIQUITIN-PROTEIN LIGASE NEDD-4"/>
    <property type="match status" value="1"/>
</dbReference>
<dbReference type="EMBL" id="JAQMWT010000359">
    <property type="protein sequence ID" value="KAJ8603232.1"/>
    <property type="molecule type" value="Genomic_DNA"/>
</dbReference>
<reference evidence="9" key="1">
    <citation type="submission" date="2023-01" db="EMBL/GenBank/DDBJ databases">
        <title>Metagenome sequencing of chrysophaentin producing Chrysophaeum taylorii.</title>
        <authorList>
            <person name="Davison J."/>
            <person name="Bewley C."/>
        </authorList>
    </citation>
    <scope>NUCLEOTIDE SEQUENCE</scope>
    <source>
        <strain evidence="9">NIES-1699</strain>
    </source>
</reference>
<accession>A0AAD7XKR5</accession>
<comment type="pathway">
    <text evidence="2">Protein modification; protein ubiquitination.</text>
</comment>
<evidence type="ECO:0000256" key="4">
    <source>
        <dbReference type="ARBA" id="ARBA00022679"/>
    </source>
</evidence>
<dbReference type="PANTHER" id="PTHR11254">
    <property type="entry name" value="HECT DOMAIN UBIQUITIN-PROTEIN LIGASE"/>
    <property type="match status" value="1"/>
</dbReference>
<dbReference type="PROSITE" id="PS50237">
    <property type="entry name" value="HECT"/>
    <property type="match status" value="1"/>
</dbReference>
<evidence type="ECO:0000256" key="3">
    <source>
        <dbReference type="ARBA" id="ARBA00012485"/>
    </source>
</evidence>
<dbReference type="AlphaFoldDB" id="A0AAD7XKR5"/>
<evidence type="ECO:0000256" key="7">
    <source>
        <dbReference type="SAM" id="MobiDB-lite"/>
    </source>
</evidence>
<dbReference type="Gene3D" id="3.30.2160.10">
    <property type="entry name" value="Hect, E3 ligase catalytic domain"/>
    <property type="match status" value="1"/>
</dbReference>
<proteinExistence type="predicted"/>
<dbReference type="SUPFAM" id="SSF56204">
    <property type="entry name" value="Hect, E3 ligase catalytic domain"/>
    <property type="match status" value="1"/>
</dbReference>
<evidence type="ECO:0000313" key="10">
    <source>
        <dbReference type="Proteomes" id="UP001230188"/>
    </source>
</evidence>
<organism evidence="9 10">
    <name type="scientific">Chrysophaeum taylorii</name>
    <dbReference type="NCBI Taxonomy" id="2483200"/>
    <lineage>
        <taxon>Eukaryota</taxon>
        <taxon>Sar</taxon>
        <taxon>Stramenopiles</taxon>
        <taxon>Ochrophyta</taxon>
        <taxon>Pelagophyceae</taxon>
        <taxon>Pelagomonadales</taxon>
        <taxon>Pelagomonadaceae</taxon>
        <taxon>Chrysophaeum</taxon>
    </lineage>
</organism>
<dbReference type="Gene3D" id="3.30.2410.10">
    <property type="entry name" value="Hect, E3 ligase catalytic domain"/>
    <property type="match status" value="1"/>
</dbReference>
<evidence type="ECO:0000256" key="5">
    <source>
        <dbReference type="ARBA" id="ARBA00022786"/>
    </source>
</evidence>
<keyword evidence="4" id="KW-0808">Transferase</keyword>
<dbReference type="InterPro" id="IPR000569">
    <property type="entry name" value="HECT_dom"/>
</dbReference>
<evidence type="ECO:0000256" key="1">
    <source>
        <dbReference type="ARBA" id="ARBA00000885"/>
    </source>
</evidence>
<sequence length="782" mass="86500">MSAAALDVVSALTRPASGSPVYGGHMKKKQSRPPFLWRKRWVDVELAAFGSTSKVIVRKEQGSSVVTATVNVRRSHGGVATAFKQVEVASEYVEFELEKVKLRSTSQTPSRLIAALAALGWPNDQDDLMPPRLLLTRGALPVAPPEAVADEARAVMHGVRAASGPETPPGVAPGAVFYVPGGIANGRESSVRASSVGTIFPTRSTDVEELIDRAVLDDLIERAVASEVIDRTMARRMRERPTERLRRLLSSRLDDDDDDRETSESDEEEAIDADLLGGHGSSPRDSFAIVEERISQHGSYWRTLTHPPIARPRSFLRQLTDSEAVFVAAAEPVARPEPVRHVARAAVPPGAQPGQRLLVRVPQRREPVSVIIPAGAKPGSQLELTYTVSSSDYPHDAPEKAPEWRRNRLEARLSKIRGNAAAAAAVEFVVDRRNILGILDQLPQDPALWRRTWRFSFEDEAGVDAGGVGREFWQLLSETLFSPDYGLFSYAATDNLTYQICPFAGQIHERSSFRATGKLLAKALLDKQTLDSPLNRPLLKHILGVPVCFEDLAFVDASLYQNLEWLVSASDVGLLCQTFSVSEDLLGTIRHVDLVPNGTHIDVNDSNKIDYVEKRFQFALKRTGLNAMLRGFYDIIPLETLRGRGPEQLDAQDLEVILFGHAKIDVDDWKANTTYRRLAPDARRVEHFWKFVEEGDDARRTRLLQWSTGTARLPAGGFKHLQGTNGHRRTFELAGLEGGDAVLPRAHTCFNRIDLPAYSTYDTFVFVFSSILDNDITGFGQE</sequence>
<comment type="caution">
    <text evidence="9">The sequence shown here is derived from an EMBL/GenBank/DDBJ whole genome shotgun (WGS) entry which is preliminary data.</text>
</comment>
<comment type="catalytic activity">
    <reaction evidence="1">
        <text>S-ubiquitinyl-[E2 ubiquitin-conjugating enzyme]-L-cysteine + [acceptor protein]-L-lysine = [E2 ubiquitin-conjugating enzyme]-L-cysteine + N(6)-ubiquitinyl-[acceptor protein]-L-lysine.</text>
        <dbReference type="EC" id="2.3.2.26"/>
    </reaction>
</comment>
<name>A0AAD7XKR5_9STRA</name>
<protein>
    <recommendedName>
        <fullName evidence="3">HECT-type E3 ubiquitin transferase</fullName>
        <ecNumber evidence="3">2.3.2.26</ecNumber>
    </recommendedName>
</protein>
<dbReference type="InterPro" id="IPR050409">
    <property type="entry name" value="E3_ubiq-protein_ligase"/>
</dbReference>
<evidence type="ECO:0000259" key="8">
    <source>
        <dbReference type="PROSITE" id="PS50237"/>
    </source>
</evidence>
<dbReference type="EC" id="2.3.2.26" evidence="3"/>
<dbReference type="FunFam" id="3.30.2410.10:FF:000009">
    <property type="entry name" value="Probable E3 ubiquitin-protein ligase HECTD2"/>
    <property type="match status" value="1"/>
</dbReference>
<evidence type="ECO:0000256" key="6">
    <source>
        <dbReference type="PROSITE-ProRule" id="PRU00104"/>
    </source>
</evidence>
<evidence type="ECO:0000313" key="9">
    <source>
        <dbReference type="EMBL" id="KAJ8603232.1"/>
    </source>
</evidence>
<feature type="domain" description="HECT" evidence="8">
    <location>
        <begin position="445"/>
        <end position="782"/>
    </location>
</feature>